<accession>A0A512PD85</accession>
<protein>
    <submittedName>
        <fullName evidence="1">Uncharacterized protein</fullName>
    </submittedName>
</protein>
<keyword evidence="2" id="KW-1185">Reference proteome</keyword>
<organism evidence="1 2">
    <name type="scientific">Cellulomonas soli</name>
    <dbReference type="NCBI Taxonomy" id="931535"/>
    <lineage>
        <taxon>Bacteria</taxon>
        <taxon>Bacillati</taxon>
        <taxon>Actinomycetota</taxon>
        <taxon>Actinomycetes</taxon>
        <taxon>Micrococcales</taxon>
        <taxon>Cellulomonadaceae</taxon>
        <taxon>Cellulomonas</taxon>
    </lineage>
</organism>
<evidence type="ECO:0000313" key="1">
    <source>
        <dbReference type="EMBL" id="GEP69177.1"/>
    </source>
</evidence>
<sequence length="65" mass="6484">MTAQDGSAALAHGGGPVLDAAGWATWVVGPEYPSRVARASLRAASPVLLVLPLVASQQVAAAVHP</sequence>
<reference evidence="1 2" key="1">
    <citation type="submission" date="2019-07" db="EMBL/GenBank/DDBJ databases">
        <title>Whole genome shotgun sequence of Cellulomonas soli NBRC 109434.</title>
        <authorList>
            <person name="Hosoyama A."/>
            <person name="Uohara A."/>
            <person name="Ohji S."/>
            <person name="Ichikawa N."/>
        </authorList>
    </citation>
    <scope>NUCLEOTIDE SEQUENCE [LARGE SCALE GENOMIC DNA]</scope>
    <source>
        <strain evidence="1 2">NBRC 109434</strain>
    </source>
</reference>
<proteinExistence type="predicted"/>
<dbReference type="RefSeq" id="WP_146952932.1">
    <property type="nucleotide sequence ID" value="NZ_BAABBJ010000006.1"/>
</dbReference>
<name>A0A512PD85_9CELL</name>
<comment type="caution">
    <text evidence="1">The sequence shown here is derived from an EMBL/GenBank/DDBJ whole genome shotgun (WGS) entry which is preliminary data.</text>
</comment>
<evidence type="ECO:0000313" key="2">
    <source>
        <dbReference type="Proteomes" id="UP000321798"/>
    </source>
</evidence>
<dbReference type="AlphaFoldDB" id="A0A512PD85"/>
<dbReference type="EMBL" id="BKAL01000006">
    <property type="protein sequence ID" value="GEP69177.1"/>
    <property type="molecule type" value="Genomic_DNA"/>
</dbReference>
<gene>
    <name evidence="1" type="ORF">CSO01_18920</name>
</gene>
<dbReference type="Proteomes" id="UP000321798">
    <property type="component" value="Unassembled WGS sequence"/>
</dbReference>